<dbReference type="SMART" id="SM00842">
    <property type="entry name" value="FtsA"/>
    <property type="match status" value="1"/>
</dbReference>
<organism evidence="8 9">
    <name type="scientific">Ferrimonas gelatinilytica</name>
    <dbReference type="NCBI Taxonomy" id="1255257"/>
    <lineage>
        <taxon>Bacteria</taxon>
        <taxon>Pseudomonadati</taxon>
        <taxon>Pseudomonadota</taxon>
        <taxon>Gammaproteobacteria</taxon>
        <taxon>Alteromonadales</taxon>
        <taxon>Ferrimonadaceae</taxon>
        <taxon>Ferrimonas</taxon>
    </lineage>
</organism>
<dbReference type="CDD" id="cd24048">
    <property type="entry name" value="ASKHA_NBD_FtsA"/>
    <property type="match status" value="1"/>
</dbReference>
<keyword evidence="2 5" id="KW-0132">Cell division</keyword>
<dbReference type="InterPro" id="IPR050696">
    <property type="entry name" value="FtsA/MreB"/>
</dbReference>
<feature type="domain" description="SHS2" evidence="7">
    <location>
        <begin position="11"/>
        <end position="197"/>
    </location>
</feature>
<dbReference type="InterPro" id="IPR020823">
    <property type="entry name" value="Cell_div_FtsA"/>
</dbReference>
<name>A0ABP9SER7_9GAMM</name>
<dbReference type="Gene3D" id="3.30.420.40">
    <property type="match status" value="1"/>
</dbReference>
<keyword evidence="1 5" id="KW-1003">Cell membrane</keyword>
<sequence>MTNSQDSNVFIVGLDIGTAQTTAVIGEVLPDGEISIVGMGTQPSRGMDKGGVNDLDSVTRSVSLALNQASSIAECEVASVYLSISGHHISGQNEKGMVPIGGVEVSQDEVDEVIHTAQSVKIPTERQILHVLPQEYTIDELEGIRSPVGMSGMRMEANVHLVTGSSDWARNITKCVERCDVTVDELVFSGIASAQAVLTEDEKDLGVCVVDIGAGTTDIAIYSGGALRFCAVLPVAGNQVTSDIAKIFRTPLNHAEQIKVEFACARSALVSQEENIEVPSVGGRPARSMSRHTLAEVVEPRYQELFELVADTLRSSGLEDQIAAGIVLTGGTAQIEGAETVAEEMFGMPVRMAQPLPLKGLNEYIREPSYATAVGLLHYGAERLRKKAQYQAPKNGFGQLLGRMQSWFKGEF</sequence>
<evidence type="ECO:0000313" key="9">
    <source>
        <dbReference type="Proteomes" id="UP001501600"/>
    </source>
</evidence>
<keyword evidence="9" id="KW-1185">Reference proteome</keyword>
<evidence type="ECO:0000256" key="5">
    <source>
        <dbReference type="HAMAP-Rule" id="MF_02033"/>
    </source>
</evidence>
<evidence type="ECO:0000256" key="4">
    <source>
        <dbReference type="ARBA" id="ARBA00023306"/>
    </source>
</evidence>
<protein>
    <recommendedName>
        <fullName evidence="5 6">Cell division protein FtsA</fullName>
    </recommendedName>
</protein>
<dbReference type="InterPro" id="IPR003494">
    <property type="entry name" value="SHS2_FtsA"/>
</dbReference>
<dbReference type="HAMAP" id="MF_02033">
    <property type="entry name" value="FtsA"/>
    <property type="match status" value="1"/>
</dbReference>
<keyword evidence="3 5" id="KW-0472">Membrane</keyword>
<comment type="subunit">
    <text evidence="5">Self-interacts. Interacts with FtsZ.</text>
</comment>
<dbReference type="PANTHER" id="PTHR32432">
    <property type="entry name" value="CELL DIVISION PROTEIN FTSA-RELATED"/>
    <property type="match status" value="1"/>
</dbReference>
<proteinExistence type="inferred from homology"/>
<dbReference type="InterPro" id="IPR043129">
    <property type="entry name" value="ATPase_NBD"/>
</dbReference>
<dbReference type="SUPFAM" id="SSF53067">
    <property type="entry name" value="Actin-like ATPase domain"/>
    <property type="match status" value="2"/>
</dbReference>
<evidence type="ECO:0000256" key="1">
    <source>
        <dbReference type="ARBA" id="ARBA00022475"/>
    </source>
</evidence>
<dbReference type="Pfam" id="PF14450">
    <property type="entry name" value="FtsA"/>
    <property type="match status" value="1"/>
</dbReference>
<comment type="subcellular location">
    <subcellularLocation>
        <location evidence="5">Cell membrane</location>
        <topology evidence="5">Peripheral membrane protein</topology>
        <orientation evidence="5">Cytoplasmic side</orientation>
    </subcellularLocation>
    <text evidence="5">Localizes to the Z ring in an FtsZ-dependent manner. Targeted to the membrane through a conserved C-terminal amphipathic helix.</text>
</comment>
<keyword evidence="4 5" id="KW-0131">Cell cycle</keyword>
<dbReference type="NCBIfam" id="TIGR01174">
    <property type="entry name" value="ftsA"/>
    <property type="match status" value="1"/>
</dbReference>
<comment type="function">
    <text evidence="5 6">Cell division protein that is involved in the assembly of the Z ring. May serve as a membrane anchor for the Z ring.</text>
</comment>
<evidence type="ECO:0000256" key="2">
    <source>
        <dbReference type="ARBA" id="ARBA00022618"/>
    </source>
</evidence>
<evidence type="ECO:0000259" key="7">
    <source>
        <dbReference type="SMART" id="SM00842"/>
    </source>
</evidence>
<dbReference type="PANTHER" id="PTHR32432:SF4">
    <property type="entry name" value="CELL DIVISION PROTEIN FTSA"/>
    <property type="match status" value="1"/>
</dbReference>
<dbReference type="EMBL" id="BAABLF010000029">
    <property type="protein sequence ID" value="GAA5194318.1"/>
    <property type="molecule type" value="Genomic_DNA"/>
</dbReference>
<accession>A0ABP9SER7</accession>
<dbReference type="NCBIfam" id="NF007009">
    <property type="entry name" value="PRK09472.1"/>
    <property type="match status" value="1"/>
</dbReference>
<evidence type="ECO:0000313" key="8">
    <source>
        <dbReference type="EMBL" id="GAA5194318.1"/>
    </source>
</evidence>
<dbReference type="Proteomes" id="UP001501600">
    <property type="component" value="Unassembled WGS sequence"/>
</dbReference>
<dbReference type="PIRSF" id="PIRSF003101">
    <property type="entry name" value="FtsA"/>
    <property type="match status" value="1"/>
</dbReference>
<gene>
    <name evidence="5 8" type="primary">ftsA</name>
    <name evidence="8" type="ORF">GCM10025772_27010</name>
</gene>
<comment type="similarity">
    <text evidence="5 6">Belongs to the FtsA/MreB family.</text>
</comment>
<reference evidence="9" key="1">
    <citation type="journal article" date="2019" name="Int. J. Syst. Evol. Microbiol.">
        <title>The Global Catalogue of Microorganisms (GCM) 10K type strain sequencing project: providing services to taxonomists for standard genome sequencing and annotation.</title>
        <authorList>
            <consortium name="The Broad Institute Genomics Platform"/>
            <consortium name="The Broad Institute Genome Sequencing Center for Infectious Disease"/>
            <person name="Wu L."/>
            <person name="Ma J."/>
        </authorList>
    </citation>
    <scope>NUCLEOTIDE SEQUENCE [LARGE SCALE GENOMIC DNA]</scope>
    <source>
        <strain evidence="9">JCM 18720</strain>
    </source>
</reference>
<evidence type="ECO:0000256" key="6">
    <source>
        <dbReference type="PIRNR" id="PIRNR003101"/>
    </source>
</evidence>
<dbReference type="GO" id="GO:0051301">
    <property type="term" value="P:cell division"/>
    <property type="evidence" value="ECO:0007669"/>
    <property type="project" value="UniProtKB-KW"/>
</dbReference>
<dbReference type="Gene3D" id="3.30.1490.110">
    <property type="match status" value="1"/>
</dbReference>
<dbReference type="RefSeq" id="WP_345317699.1">
    <property type="nucleotide sequence ID" value="NZ_BAABLF010000029.1"/>
</dbReference>
<evidence type="ECO:0000256" key="3">
    <source>
        <dbReference type="ARBA" id="ARBA00023136"/>
    </source>
</evidence>
<dbReference type="Pfam" id="PF02491">
    <property type="entry name" value="SHS2_FTSA"/>
    <property type="match status" value="1"/>
</dbReference>
<comment type="caution">
    <text evidence="8">The sequence shown here is derived from an EMBL/GenBank/DDBJ whole genome shotgun (WGS) entry which is preliminary data.</text>
</comment>